<keyword evidence="12" id="KW-1185">Reference proteome</keyword>
<name>A0A395JJD2_9GAMM</name>
<dbReference type="Gene3D" id="3.40.50.11690">
    <property type="entry name" value="Cell division protein FtsQ/DivIB"/>
    <property type="match status" value="1"/>
</dbReference>
<evidence type="ECO:0000259" key="10">
    <source>
        <dbReference type="PROSITE" id="PS51779"/>
    </source>
</evidence>
<protein>
    <recommendedName>
        <fullName evidence="9">Cell division protein FtsQ</fullName>
    </recommendedName>
</protein>
<evidence type="ECO:0000256" key="6">
    <source>
        <dbReference type="ARBA" id="ARBA00022989"/>
    </source>
</evidence>
<evidence type="ECO:0000256" key="3">
    <source>
        <dbReference type="ARBA" id="ARBA00022519"/>
    </source>
</evidence>
<evidence type="ECO:0000313" key="12">
    <source>
        <dbReference type="Proteomes" id="UP000253083"/>
    </source>
</evidence>
<dbReference type="Pfam" id="PF08478">
    <property type="entry name" value="POTRA_1"/>
    <property type="match status" value="1"/>
</dbReference>
<accession>A0A395JJD2</accession>
<dbReference type="PANTHER" id="PTHR35851">
    <property type="entry name" value="CELL DIVISION PROTEIN FTSQ"/>
    <property type="match status" value="1"/>
</dbReference>
<dbReference type="InParanoid" id="A0A395JJD2"/>
<sequence>MNKQRAFASQEKEFQAQRFTRVMRALLLTIATLLTFVTVGLLAADQLYRPDTFVISQLKIKGTFRHLEPEQVRETLTEGELGNFFSVDLPAIKQKVESIPWVQRVDVRREWPNTLELFVVEHRPVMRWGRDKWVSSAGEVIALPASIELDKAIELNGQEADAKRLLQAAFNWRKRLAKSDLVLSSVSLSASQAWSLGIYFPERDNTFELRLGRRDIELRLARFESLFAQQFRHADSLLERVDARYPNGLAVLAKNTPQVSVSSVAAVTH</sequence>
<feature type="domain" description="POTRA" evidence="10">
    <location>
        <begin position="53"/>
        <end position="122"/>
    </location>
</feature>
<dbReference type="Proteomes" id="UP000253083">
    <property type="component" value="Unassembled WGS sequence"/>
</dbReference>
<dbReference type="InterPro" id="IPR045335">
    <property type="entry name" value="FtsQ_C_sf"/>
</dbReference>
<dbReference type="EMBL" id="QNRT01000003">
    <property type="protein sequence ID" value="RBP49869.1"/>
    <property type="molecule type" value="Genomic_DNA"/>
</dbReference>
<dbReference type="GO" id="GO:0032153">
    <property type="term" value="C:cell division site"/>
    <property type="evidence" value="ECO:0007669"/>
    <property type="project" value="UniProtKB-UniRule"/>
</dbReference>
<keyword evidence="8 9" id="KW-0131">Cell cycle</keyword>
<keyword evidence="5 9" id="KW-0812">Transmembrane</keyword>
<dbReference type="GO" id="GO:0043093">
    <property type="term" value="P:FtsZ-dependent cytokinesis"/>
    <property type="evidence" value="ECO:0007669"/>
    <property type="project" value="UniProtKB-UniRule"/>
</dbReference>
<comment type="caution">
    <text evidence="11">The sequence shown here is derived from an EMBL/GenBank/DDBJ whole genome shotgun (WGS) entry which is preliminary data.</text>
</comment>
<keyword evidence="7 9" id="KW-0472">Membrane</keyword>
<comment type="subunit">
    <text evidence="9">Part of a complex composed of FtsB, FtsL and FtsQ.</text>
</comment>
<gene>
    <name evidence="9" type="primary">ftsQ</name>
    <name evidence="11" type="ORF">DFR28_103301</name>
</gene>
<evidence type="ECO:0000256" key="7">
    <source>
        <dbReference type="ARBA" id="ARBA00023136"/>
    </source>
</evidence>
<dbReference type="RefSeq" id="WP_170132097.1">
    <property type="nucleotide sequence ID" value="NZ_QNRT01000003.1"/>
</dbReference>
<keyword evidence="2 9" id="KW-1003">Cell membrane</keyword>
<reference evidence="11 12" key="1">
    <citation type="submission" date="2018-06" db="EMBL/GenBank/DDBJ databases">
        <title>Genomic Encyclopedia of Type Strains, Phase IV (KMG-IV): sequencing the most valuable type-strain genomes for metagenomic binning, comparative biology and taxonomic classification.</title>
        <authorList>
            <person name="Goeker M."/>
        </authorList>
    </citation>
    <scope>NUCLEOTIDE SEQUENCE [LARGE SCALE GENOMIC DNA]</scope>
    <source>
        <strain evidence="11 12">DSM 24032</strain>
    </source>
</reference>
<dbReference type="PROSITE" id="PS51779">
    <property type="entry name" value="POTRA"/>
    <property type="match status" value="1"/>
</dbReference>
<dbReference type="Pfam" id="PF03799">
    <property type="entry name" value="FtsQ_DivIB_C"/>
    <property type="match status" value="1"/>
</dbReference>
<dbReference type="InterPro" id="IPR013685">
    <property type="entry name" value="POTRA_FtsQ_type"/>
</dbReference>
<evidence type="ECO:0000256" key="4">
    <source>
        <dbReference type="ARBA" id="ARBA00022618"/>
    </source>
</evidence>
<evidence type="ECO:0000256" key="2">
    <source>
        <dbReference type="ARBA" id="ARBA00022475"/>
    </source>
</evidence>
<dbReference type="PANTHER" id="PTHR35851:SF1">
    <property type="entry name" value="CELL DIVISION PROTEIN FTSQ"/>
    <property type="match status" value="1"/>
</dbReference>
<evidence type="ECO:0000256" key="9">
    <source>
        <dbReference type="HAMAP-Rule" id="MF_00911"/>
    </source>
</evidence>
<comment type="subcellular location">
    <subcellularLocation>
        <location evidence="9">Cell inner membrane</location>
        <topology evidence="9">Single-pass type II membrane protein</topology>
    </subcellularLocation>
    <subcellularLocation>
        <location evidence="1">Membrane</location>
    </subcellularLocation>
    <text evidence="9">Localizes to the division septum.</text>
</comment>
<evidence type="ECO:0000313" key="11">
    <source>
        <dbReference type="EMBL" id="RBP49869.1"/>
    </source>
</evidence>
<evidence type="ECO:0000256" key="5">
    <source>
        <dbReference type="ARBA" id="ARBA00022692"/>
    </source>
</evidence>
<dbReference type="InterPro" id="IPR034746">
    <property type="entry name" value="POTRA"/>
</dbReference>
<comment type="function">
    <text evidence="9">Essential cell division protein. May link together the upstream cell division proteins, which are predominantly cytoplasmic, with the downstream cell division proteins, which are predominantly periplasmic. May control correct divisome assembly.</text>
</comment>
<proteinExistence type="inferred from homology"/>
<dbReference type="InterPro" id="IPR026579">
    <property type="entry name" value="FtsQ"/>
</dbReference>
<dbReference type="AlphaFoldDB" id="A0A395JJD2"/>
<evidence type="ECO:0000256" key="8">
    <source>
        <dbReference type="ARBA" id="ARBA00023306"/>
    </source>
</evidence>
<keyword evidence="3 9" id="KW-0997">Cell inner membrane</keyword>
<dbReference type="InterPro" id="IPR005548">
    <property type="entry name" value="Cell_div_FtsQ/DivIB_C"/>
</dbReference>
<dbReference type="GO" id="GO:0005886">
    <property type="term" value="C:plasma membrane"/>
    <property type="evidence" value="ECO:0007669"/>
    <property type="project" value="UniProtKB-SubCell"/>
</dbReference>
<dbReference type="GO" id="GO:0090529">
    <property type="term" value="P:cell septum assembly"/>
    <property type="evidence" value="ECO:0007669"/>
    <property type="project" value="InterPro"/>
</dbReference>
<comment type="similarity">
    <text evidence="9">Belongs to the FtsQ/DivIB family. FtsQ subfamily.</text>
</comment>
<keyword evidence="6 9" id="KW-1133">Transmembrane helix</keyword>
<dbReference type="FunCoup" id="A0A395JJD2">
    <property type="interactions" value="87"/>
</dbReference>
<keyword evidence="4 9" id="KW-0132">Cell division</keyword>
<dbReference type="HAMAP" id="MF_00911">
    <property type="entry name" value="FtsQ_subfam"/>
    <property type="match status" value="1"/>
</dbReference>
<organism evidence="11 12">
    <name type="scientific">Arenicella xantha</name>
    <dbReference type="NCBI Taxonomy" id="644221"/>
    <lineage>
        <taxon>Bacteria</taxon>
        <taxon>Pseudomonadati</taxon>
        <taxon>Pseudomonadota</taxon>
        <taxon>Gammaproteobacteria</taxon>
        <taxon>Arenicellales</taxon>
        <taxon>Arenicellaceae</taxon>
        <taxon>Arenicella</taxon>
    </lineage>
</organism>
<dbReference type="Gene3D" id="3.10.20.310">
    <property type="entry name" value="membrane protein fhac"/>
    <property type="match status" value="1"/>
</dbReference>
<evidence type="ECO:0000256" key="1">
    <source>
        <dbReference type="ARBA" id="ARBA00004370"/>
    </source>
</evidence>